<name>A0ABR2UIV4_9PEZI</name>
<evidence type="ECO:0000256" key="1">
    <source>
        <dbReference type="SAM" id="MobiDB-lite"/>
    </source>
</evidence>
<evidence type="ECO:0000313" key="2">
    <source>
        <dbReference type="EMBL" id="KAK9414543.1"/>
    </source>
</evidence>
<evidence type="ECO:0000313" key="3">
    <source>
        <dbReference type="Proteomes" id="UP001408356"/>
    </source>
</evidence>
<dbReference type="Proteomes" id="UP001408356">
    <property type="component" value="Unassembled WGS sequence"/>
</dbReference>
<dbReference type="EMBL" id="JARVKF010000425">
    <property type="protein sequence ID" value="KAK9414543.1"/>
    <property type="molecule type" value="Genomic_DNA"/>
</dbReference>
<gene>
    <name evidence="2" type="ORF">SUNI508_11116</name>
</gene>
<proteinExistence type="predicted"/>
<protein>
    <submittedName>
        <fullName evidence="2">Mannosyl-3-phosphoglycerate synthase</fullName>
    </submittedName>
</protein>
<dbReference type="NCBIfam" id="TIGR02460">
    <property type="entry name" value="osmo_MPGsynth"/>
    <property type="match status" value="1"/>
</dbReference>
<reference evidence="2 3" key="1">
    <citation type="journal article" date="2024" name="J. Plant Pathol.">
        <title>Sequence and assembly of the genome of Seiridium unicorne, isolate CBS 538.82, causal agent of cypress canker disease.</title>
        <authorList>
            <person name="Scali E."/>
            <person name="Rocca G.D."/>
            <person name="Danti R."/>
            <person name="Garbelotto M."/>
            <person name="Barberini S."/>
            <person name="Baroncelli R."/>
            <person name="Emiliani G."/>
        </authorList>
    </citation>
    <scope>NUCLEOTIDE SEQUENCE [LARGE SCALE GENOMIC DNA]</scope>
    <source>
        <strain evidence="2 3">BM-138-508</strain>
    </source>
</reference>
<dbReference type="SUPFAM" id="SSF53448">
    <property type="entry name" value="Nucleotide-diphospho-sugar transferases"/>
    <property type="match status" value="1"/>
</dbReference>
<keyword evidence="3" id="KW-1185">Reference proteome</keyword>
<accession>A0ABR2UIV4</accession>
<sequence>MRLTHSPRFEQFGSVKVHEIQRVIELDAGTGRSTSSSLAVSRHDLLEVEKRMAIVILCMDEEFKTIESVLSGVPHDCLVILISNSVRQPVDRYQTELDLLDSFCRDGNRKAIAIHQKDLGAAMAFQAAGAADLVGDDGLVHNGKGEGMLMGMALTALADRDYIGFVDADNYIPGSVLEYCKSYAAGLHLASGPDAMVRVAWSSKPKERNGRLMFDRKGRSSKIVNEWLNELLQQYSGYGTECITTGNAGEHAMTMSLGKKLRMAGGFAVEPYEYIFVLEHLSGQPPLEDEEGEEKEDDDMSLPSPVSQVHIHQIETRNPHLHDNKGDEHVSNMRAQALNMLYHSPITPQSMKQTLLKWMLDAKVLAPGETPPVERVYPAIEELDMVKLNSVLHAEAGSLMWNDLQHNNPNGKGSV</sequence>
<feature type="region of interest" description="Disordered" evidence="1">
    <location>
        <begin position="285"/>
        <end position="304"/>
    </location>
</feature>
<dbReference type="InterPro" id="IPR012812">
    <property type="entry name" value="Osmo_MPG_synth"/>
</dbReference>
<comment type="caution">
    <text evidence="2">The sequence shown here is derived from an EMBL/GenBank/DDBJ whole genome shotgun (WGS) entry which is preliminary data.</text>
</comment>
<dbReference type="InterPro" id="IPR029044">
    <property type="entry name" value="Nucleotide-diphossugar_trans"/>
</dbReference>
<feature type="compositionally biased region" description="Acidic residues" evidence="1">
    <location>
        <begin position="287"/>
        <end position="300"/>
    </location>
</feature>
<dbReference type="Pfam" id="PF09488">
    <property type="entry name" value="Osmo_MPGsynth"/>
    <property type="match status" value="1"/>
</dbReference>
<dbReference type="Gene3D" id="3.90.550.10">
    <property type="entry name" value="Spore Coat Polysaccharide Biosynthesis Protein SpsA, Chain A"/>
    <property type="match status" value="1"/>
</dbReference>
<organism evidence="2 3">
    <name type="scientific">Seiridium unicorne</name>
    <dbReference type="NCBI Taxonomy" id="138068"/>
    <lineage>
        <taxon>Eukaryota</taxon>
        <taxon>Fungi</taxon>
        <taxon>Dikarya</taxon>
        <taxon>Ascomycota</taxon>
        <taxon>Pezizomycotina</taxon>
        <taxon>Sordariomycetes</taxon>
        <taxon>Xylariomycetidae</taxon>
        <taxon>Amphisphaeriales</taxon>
        <taxon>Sporocadaceae</taxon>
        <taxon>Seiridium</taxon>
    </lineage>
</organism>